<evidence type="ECO:0000313" key="1">
    <source>
        <dbReference type="EMBL" id="MCP2349175.1"/>
    </source>
</evidence>
<dbReference type="Proteomes" id="UP001320766">
    <property type="component" value="Unassembled WGS sequence"/>
</dbReference>
<evidence type="ECO:0000313" key="2">
    <source>
        <dbReference type="Proteomes" id="UP001320766"/>
    </source>
</evidence>
<proteinExistence type="predicted"/>
<protein>
    <submittedName>
        <fullName evidence="1">Uncharacterized protein</fullName>
    </submittedName>
</protein>
<comment type="caution">
    <text evidence="1">The sequence shown here is derived from an EMBL/GenBank/DDBJ whole genome shotgun (WGS) entry which is preliminary data.</text>
</comment>
<name>A0ABT1K5A2_9ACTN</name>
<sequence>MELPDASCSAAEVLTVVSRRSRRISELTATTSPISMPTRTLSSGTGLTGALGTSAASTMVTLTVGLLVGVGRSICSIIRANRVPSAFASAAARAGSLSVTIARRMTVPGTISAVILSRRRSTSSGLVTWLSVRRLVSRLAYDCAPCARLLTWYAGENAPFLSWLENSMVIVAAYLGGVFAVTTSATPTDKISDRTRSSQFFRASRRK</sequence>
<organism evidence="1 2">
    <name type="scientific">Nonomuraea roseoviolacea subsp. carminata</name>
    <dbReference type="NCBI Taxonomy" id="160689"/>
    <lineage>
        <taxon>Bacteria</taxon>
        <taxon>Bacillati</taxon>
        <taxon>Actinomycetota</taxon>
        <taxon>Actinomycetes</taxon>
        <taxon>Streptosporangiales</taxon>
        <taxon>Streptosporangiaceae</taxon>
        <taxon>Nonomuraea</taxon>
    </lineage>
</organism>
<accession>A0ABT1K5A2</accession>
<reference evidence="1 2" key="1">
    <citation type="submission" date="2022-06" db="EMBL/GenBank/DDBJ databases">
        <title>Sequencing the genomes of 1000 actinobacteria strains.</title>
        <authorList>
            <person name="Klenk H.-P."/>
        </authorList>
    </citation>
    <scope>NUCLEOTIDE SEQUENCE [LARGE SCALE GENOMIC DNA]</scope>
    <source>
        <strain evidence="1 2">DSM 44170</strain>
    </source>
</reference>
<gene>
    <name evidence="1" type="ORF">HD595_005297</name>
</gene>
<keyword evidence="2" id="KW-1185">Reference proteome</keyword>
<dbReference type="EMBL" id="JAMZEC010000001">
    <property type="protein sequence ID" value="MCP2349175.1"/>
    <property type="molecule type" value="Genomic_DNA"/>
</dbReference>